<feature type="transmembrane region" description="Helical" evidence="6">
    <location>
        <begin position="104"/>
        <end position="123"/>
    </location>
</feature>
<dbReference type="PROSITE" id="PS50850">
    <property type="entry name" value="MFS"/>
    <property type="match status" value="1"/>
</dbReference>
<sequence>MDKNTPKLESSASDEPISESRPNPRGNGPNIPKWRLVCLCISLCFGLFLALLDTSIVATALYTIGVQFNSLNSVSWIALAYTLSYLGCAVLFARIGDIAGRKNAYIAAFIIFFAFSIACGFAQTLNQLIAFRALQGIGGSGLYSLTMVIFPEISPLGMRRWIGSLAGAVVAMSGVLGPVIGGIITRYTSWRWIFWINAPIGIVPLILFYLVWPNENQLHQSKRRPLRQLDLVGACILIIASILFVFAFQEAGLKTNSWNKPLFLIPLIVGIVFWILLFAWEFIVQKKWEEKLATMFPWRLIKNRVYMFGLATTLLMGFPYFVVIYSFPLRFQVVNGKSPLTAGLGLLPMLGSTAIASFLGGMLNGTKNRVFLTLLAGSGLSVIGTSSLSTLSNTEYVEAKTYGFLVFVGLGFGLTVSTVSMLSNYESSIRDHAVAQGITSQARILGGSIGIAASTAILGLAQKTQLTGIMSPEQLASLESSAKSMSDSQLDSVRQAYSDSFSEDMKVCAIVASVCVLVTVGTWKKNPVTIEQRLREQIAEEVRRAKGQVT</sequence>
<feature type="transmembrane region" description="Helical" evidence="6">
    <location>
        <begin position="261"/>
        <end position="284"/>
    </location>
</feature>
<evidence type="ECO:0000256" key="3">
    <source>
        <dbReference type="ARBA" id="ARBA00022989"/>
    </source>
</evidence>
<feature type="transmembrane region" description="Helical" evidence="6">
    <location>
        <begin position="36"/>
        <end position="62"/>
    </location>
</feature>
<dbReference type="InterPro" id="IPR036259">
    <property type="entry name" value="MFS_trans_sf"/>
</dbReference>
<dbReference type="Pfam" id="PF07690">
    <property type="entry name" value="MFS_1"/>
    <property type="match status" value="1"/>
</dbReference>
<dbReference type="GO" id="GO:0022857">
    <property type="term" value="F:transmembrane transporter activity"/>
    <property type="evidence" value="ECO:0007669"/>
    <property type="project" value="InterPro"/>
</dbReference>
<evidence type="ECO:0000256" key="4">
    <source>
        <dbReference type="ARBA" id="ARBA00023136"/>
    </source>
</evidence>
<dbReference type="InterPro" id="IPR011701">
    <property type="entry name" value="MFS"/>
</dbReference>
<dbReference type="AlphaFoldDB" id="A0A4Z1GKI0"/>
<comment type="caution">
    <text evidence="8">The sequence shown here is derived from an EMBL/GenBank/DDBJ whole genome shotgun (WGS) entry which is preliminary data.</text>
</comment>
<keyword evidence="2 6" id="KW-0812">Transmembrane</keyword>
<feature type="transmembrane region" description="Helical" evidence="6">
    <location>
        <begin position="340"/>
        <end position="363"/>
    </location>
</feature>
<keyword evidence="9" id="KW-1185">Reference proteome</keyword>
<feature type="transmembrane region" description="Helical" evidence="6">
    <location>
        <begin position="74"/>
        <end position="92"/>
    </location>
</feature>
<keyword evidence="4 6" id="KW-0472">Membrane</keyword>
<dbReference type="PANTHER" id="PTHR23501">
    <property type="entry name" value="MAJOR FACILITATOR SUPERFAMILY"/>
    <property type="match status" value="1"/>
</dbReference>
<feature type="transmembrane region" description="Helical" evidence="6">
    <location>
        <begin position="162"/>
        <end position="184"/>
    </location>
</feature>
<feature type="transmembrane region" description="Helical" evidence="6">
    <location>
        <begin position="370"/>
        <end position="389"/>
    </location>
</feature>
<dbReference type="EMBL" id="PQXK01000147">
    <property type="protein sequence ID" value="TGO35759.1"/>
    <property type="molecule type" value="Genomic_DNA"/>
</dbReference>
<feature type="region of interest" description="Disordered" evidence="5">
    <location>
        <begin position="1"/>
        <end position="26"/>
    </location>
</feature>
<evidence type="ECO:0000259" key="7">
    <source>
        <dbReference type="PROSITE" id="PS50850"/>
    </source>
</evidence>
<feature type="transmembrane region" description="Helical" evidence="6">
    <location>
        <begin position="305"/>
        <end position="328"/>
    </location>
</feature>
<feature type="transmembrane region" description="Helical" evidence="6">
    <location>
        <begin position="401"/>
        <end position="422"/>
    </location>
</feature>
<feature type="domain" description="Major facilitator superfamily (MFS) profile" evidence="7">
    <location>
        <begin position="39"/>
        <end position="530"/>
    </location>
</feature>
<reference evidence="8 9" key="1">
    <citation type="submission" date="2017-12" db="EMBL/GenBank/DDBJ databases">
        <title>Comparative genomics of Botrytis spp.</title>
        <authorList>
            <person name="Valero-Jimenez C.A."/>
            <person name="Tapia P."/>
            <person name="Veloso J."/>
            <person name="Silva-Moreno E."/>
            <person name="Staats M."/>
            <person name="Valdes J.H."/>
            <person name="Van Kan J.A.L."/>
        </authorList>
    </citation>
    <scope>NUCLEOTIDE SEQUENCE [LARGE SCALE GENOMIC DNA]</scope>
    <source>
        <strain evidence="8 9">Bh0001</strain>
    </source>
</reference>
<name>A0A4Z1GKI0_9HELO</name>
<gene>
    <name evidence="8" type="ORF">BHYA_0147g00240</name>
</gene>
<evidence type="ECO:0000313" key="8">
    <source>
        <dbReference type="EMBL" id="TGO35759.1"/>
    </source>
</evidence>
<evidence type="ECO:0000256" key="6">
    <source>
        <dbReference type="SAM" id="Phobius"/>
    </source>
</evidence>
<feature type="transmembrane region" description="Helical" evidence="6">
    <location>
        <begin position="129"/>
        <end position="150"/>
    </location>
</feature>
<dbReference type="Proteomes" id="UP000297814">
    <property type="component" value="Unassembled WGS sequence"/>
</dbReference>
<dbReference type="Gene3D" id="1.20.1250.20">
    <property type="entry name" value="MFS general substrate transporter like domains"/>
    <property type="match status" value="2"/>
</dbReference>
<evidence type="ECO:0000256" key="1">
    <source>
        <dbReference type="ARBA" id="ARBA00004141"/>
    </source>
</evidence>
<dbReference type="GO" id="GO:0005886">
    <property type="term" value="C:plasma membrane"/>
    <property type="evidence" value="ECO:0007669"/>
    <property type="project" value="TreeGrafter"/>
</dbReference>
<accession>A0A4Z1GKI0</accession>
<feature type="transmembrane region" description="Helical" evidence="6">
    <location>
        <begin position="231"/>
        <end position="249"/>
    </location>
</feature>
<evidence type="ECO:0000256" key="5">
    <source>
        <dbReference type="SAM" id="MobiDB-lite"/>
    </source>
</evidence>
<keyword evidence="3 6" id="KW-1133">Transmembrane helix</keyword>
<protein>
    <recommendedName>
        <fullName evidence="7">Major facilitator superfamily (MFS) profile domain-containing protein</fullName>
    </recommendedName>
</protein>
<comment type="subcellular location">
    <subcellularLocation>
        <location evidence="1">Membrane</location>
        <topology evidence="1">Multi-pass membrane protein</topology>
    </subcellularLocation>
</comment>
<evidence type="ECO:0000313" key="9">
    <source>
        <dbReference type="Proteomes" id="UP000297814"/>
    </source>
</evidence>
<evidence type="ECO:0000256" key="2">
    <source>
        <dbReference type="ARBA" id="ARBA00022692"/>
    </source>
</evidence>
<proteinExistence type="predicted"/>
<feature type="transmembrane region" description="Helical" evidence="6">
    <location>
        <begin position="190"/>
        <end position="211"/>
    </location>
</feature>
<dbReference type="PANTHER" id="PTHR23501:SF43">
    <property type="entry name" value="MULTIDRUG TRANSPORTER, PUTATIVE (AFU_ORTHOLOGUE AFUA_6G03040)-RELATED"/>
    <property type="match status" value="1"/>
</dbReference>
<dbReference type="SUPFAM" id="SSF103473">
    <property type="entry name" value="MFS general substrate transporter"/>
    <property type="match status" value="1"/>
</dbReference>
<organism evidence="8 9">
    <name type="scientific">Botrytis hyacinthi</name>
    <dbReference type="NCBI Taxonomy" id="278943"/>
    <lineage>
        <taxon>Eukaryota</taxon>
        <taxon>Fungi</taxon>
        <taxon>Dikarya</taxon>
        <taxon>Ascomycota</taxon>
        <taxon>Pezizomycotina</taxon>
        <taxon>Leotiomycetes</taxon>
        <taxon>Helotiales</taxon>
        <taxon>Sclerotiniaceae</taxon>
        <taxon>Botrytis</taxon>
    </lineage>
</organism>
<dbReference type="InterPro" id="IPR020846">
    <property type="entry name" value="MFS_dom"/>
</dbReference>